<dbReference type="GO" id="GO:0016747">
    <property type="term" value="F:acyltransferase activity, transferring groups other than amino-acyl groups"/>
    <property type="evidence" value="ECO:0007669"/>
    <property type="project" value="InterPro"/>
</dbReference>
<accession>A0A7G1HX27</accession>
<protein>
    <submittedName>
        <fullName evidence="2">N-acetyltransferase</fullName>
    </submittedName>
</protein>
<dbReference type="PROSITE" id="PS51186">
    <property type="entry name" value="GNAT"/>
    <property type="match status" value="1"/>
</dbReference>
<keyword evidence="2" id="KW-0808">Transferase</keyword>
<feature type="domain" description="N-acetyltransferase" evidence="1">
    <location>
        <begin position="5"/>
        <end position="148"/>
    </location>
</feature>
<dbReference type="RefSeq" id="WP_021929627.1">
    <property type="nucleotide sequence ID" value="NZ_AP023322.1"/>
</dbReference>
<reference evidence="3" key="1">
    <citation type="submission" date="2020-07" db="EMBL/GenBank/DDBJ databases">
        <title>Complete genome sequencing of Coprobacter sp. strain 2CBH44.</title>
        <authorList>
            <person name="Sakamoto M."/>
            <person name="Murakami T."/>
            <person name="Mori H."/>
        </authorList>
    </citation>
    <scope>NUCLEOTIDE SEQUENCE [LARGE SCALE GENOMIC DNA]</scope>
    <source>
        <strain evidence="3">2CBH44</strain>
    </source>
</reference>
<evidence type="ECO:0000313" key="3">
    <source>
        <dbReference type="Proteomes" id="UP000594042"/>
    </source>
</evidence>
<name>A0A7G1HX27_9BACT</name>
<evidence type="ECO:0000259" key="1">
    <source>
        <dbReference type="PROSITE" id="PS51186"/>
    </source>
</evidence>
<organism evidence="2 3">
    <name type="scientific">Coprobacter secundus subsp. similis</name>
    <dbReference type="NCBI Taxonomy" id="2751153"/>
    <lineage>
        <taxon>Bacteria</taxon>
        <taxon>Pseudomonadati</taxon>
        <taxon>Bacteroidota</taxon>
        <taxon>Bacteroidia</taxon>
        <taxon>Bacteroidales</taxon>
        <taxon>Barnesiellaceae</taxon>
        <taxon>Coprobacter</taxon>
    </lineage>
</organism>
<dbReference type="Pfam" id="PF00583">
    <property type="entry name" value="Acetyltransf_1"/>
    <property type="match status" value="1"/>
</dbReference>
<dbReference type="KEGG" id="copr:Cop2CBH44_26020"/>
<dbReference type="InterPro" id="IPR000182">
    <property type="entry name" value="GNAT_dom"/>
</dbReference>
<sequence>MISSVLVKAEDKEILSFIRRVYEESFPYDERREFEDIEKLLREKPEFKMIAVYAGKNPVGFLSFWEWDSFIYAEHFAIDSKTRGAGYGAEVLRNFLGQTSKPVVLEVEKPEDDFSRRRIGFYERLGLKLWPDCHYIQPPYDDKKKPMELLLMSYGALDMNKLFGEIRDILHTQVYGVKAGEYI</sequence>
<dbReference type="Gene3D" id="3.40.630.30">
    <property type="match status" value="1"/>
</dbReference>
<dbReference type="SUPFAM" id="SSF55729">
    <property type="entry name" value="Acyl-CoA N-acyltransferases (Nat)"/>
    <property type="match status" value="1"/>
</dbReference>
<dbReference type="Proteomes" id="UP000594042">
    <property type="component" value="Chromosome"/>
</dbReference>
<dbReference type="AlphaFoldDB" id="A0A7G1HX27"/>
<gene>
    <name evidence="2" type="ORF">Cop2CBH44_26020</name>
</gene>
<keyword evidence="3" id="KW-1185">Reference proteome</keyword>
<dbReference type="EMBL" id="AP023322">
    <property type="protein sequence ID" value="BCI64249.1"/>
    <property type="molecule type" value="Genomic_DNA"/>
</dbReference>
<proteinExistence type="predicted"/>
<dbReference type="InterPro" id="IPR016181">
    <property type="entry name" value="Acyl_CoA_acyltransferase"/>
</dbReference>
<evidence type="ECO:0000313" key="2">
    <source>
        <dbReference type="EMBL" id="BCI64249.1"/>
    </source>
</evidence>